<keyword evidence="2" id="KW-0067">ATP-binding</keyword>
<dbReference type="RefSeq" id="WP_408788545.1">
    <property type="nucleotide sequence ID" value="NZ_JBGXBU010000001.1"/>
</dbReference>
<dbReference type="Pfam" id="PF25601">
    <property type="entry name" value="AAA_lid_14"/>
    <property type="match status" value="1"/>
</dbReference>
<dbReference type="SUPFAM" id="SSF46689">
    <property type="entry name" value="Homeodomain-like"/>
    <property type="match status" value="1"/>
</dbReference>
<dbReference type="Pfam" id="PF00158">
    <property type="entry name" value="Sigma54_activat"/>
    <property type="match status" value="1"/>
</dbReference>
<dbReference type="InterPro" id="IPR009057">
    <property type="entry name" value="Homeodomain-like_sf"/>
</dbReference>
<dbReference type="PROSITE" id="PS00676">
    <property type="entry name" value="SIGMA54_INTERACT_2"/>
    <property type="match status" value="1"/>
</dbReference>
<comment type="caution">
    <text evidence="7">The sequence shown here is derived from an EMBL/GenBank/DDBJ whole genome shotgun (WGS) entry which is preliminary data.</text>
</comment>
<dbReference type="PROSITE" id="PS50045">
    <property type="entry name" value="SIGMA54_INTERACT_4"/>
    <property type="match status" value="1"/>
</dbReference>
<evidence type="ECO:0000259" key="6">
    <source>
        <dbReference type="PROSITE" id="PS50045"/>
    </source>
</evidence>
<evidence type="ECO:0000313" key="7">
    <source>
        <dbReference type="EMBL" id="MFM4892281.1"/>
    </source>
</evidence>
<dbReference type="InterPro" id="IPR025944">
    <property type="entry name" value="Sigma_54_int_dom_CS"/>
</dbReference>
<dbReference type="Gene3D" id="1.10.8.60">
    <property type="match status" value="1"/>
</dbReference>
<feature type="domain" description="Sigma-54 factor interaction" evidence="6">
    <location>
        <begin position="134"/>
        <end position="360"/>
    </location>
</feature>
<evidence type="ECO:0000313" key="8">
    <source>
        <dbReference type="Proteomes" id="UP001630969"/>
    </source>
</evidence>
<dbReference type="SMART" id="SM00382">
    <property type="entry name" value="AAA"/>
    <property type="match status" value="1"/>
</dbReference>
<dbReference type="CDD" id="cd00009">
    <property type="entry name" value="AAA"/>
    <property type="match status" value="1"/>
</dbReference>
<dbReference type="InterPro" id="IPR002078">
    <property type="entry name" value="Sigma_54_int"/>
</dbReference>
<dbReference type="SUPFAM" id="SSF52540">
    <property type="entry name" value="P-loop containing nucleoside triphosphate hydrolases"/>
    <property type="match status" value="1"/>
</dbReference>
<dbReference type="PROSITE" id="PS00688">
    <property type="entry name" value="SIGMA54_INTERACT_3"/>
    <property type="match status" value="1"/>
</dbReference>
<organism evidence="7 8">
    <name type="scientific">Aeromonas bivalvium</name>
    <dbReference type="NCBI Taxonomy" id="440079"/>
    <lineage>
        <taxon>Bacteria</taxon>
        <taxon>Pseudomonadati</taxon>
        <taxon>Pseudomonadota</taxon>
        <taxon>Gammaproteobacteria</taxon>
        <taxon>Aeromonadales</taxon>
        <taxon>Aeromonadaceae</taxon>
        <taxon>Aeromonas</taxon>
    </lineage>
</organism>
<protein>
    <submittedName>
        <fullName evidence="7">Sigma 54-interacting transcriptional regulator</fullName>
    </submittedName>
</protein>
<dbReference type="PANTHER" id="PTHR32071">
    <property type="entry name" value="TRANSCRIPTIONAL REGULATORY PROTEIN"/>
    <property type="match status" value="1"/>
</dbReference>
<evidence type="ECO:0000256" key="1">
    <source>
        <dbReference type="ARBA" id="ARBA00022741"/>
    </source>
</evidence>
<dbReference type="EMBL" id="JBGXBU010000001">
    <property type="protein sequence ID" value="MFM4892281.1"/>
    <property type="molecule type" value="Genomic_DNA"/>
</dbReference>
<dbReference type="Pfam" id="PF20161">
    <property type="entry name" value="VpsR"/>
    <property type="match status" value="1"/>
</dbReference>
<keyword evidence="5" id="KW-0804">Transcription</keyword>
<sequence>MPEEALLVINPCADLPPLLARGEWRLSQARTLAVAEEKLRHGDYPLVLVVINPVENEALRALIAQHPNRLWIGLVERDQLANEALRNLLAACFHDFHTFPLDAERLCHSLGHALGMARLIGDHRSASSGKVRLIQGQSEPIVQLRAQMMRLQHCRLPVLVTGPSGTGKELVARELHYGTFGEEAPFVAVNCGAMPHQLIQSELFGHVKGAFTGAQTHKIGKIEAADGGTLFLDEIGELPLEDQVTLLRFLQEQCIEMVGSHTSRSVDVRVVAATNIDVEQAVAQGRFREDLYYRLNVVRLRTPALRDRRDDVQLLANEILAEVRGSRPLTFSHQARQAMQAYGWPGNVRELRNRVQRAAVMCAGPCIEAQDLELSHSESLLFDGSLKAVREAAERQALLQTLARFPDRLEEVARQLAISRATLYRLLDKHDLH</sequence>
<dbReference type="GeneID" id="97219478"/>
<reference evidence="7 8" key="1">
    <citation type="submission" date="2024-09" db="EMBL/GenBank/DDBJ databases">
        <title>Aeromonas strains Genome sequencing and assembly.</title>
        <authorList>
            <person name="Hu X."/>
            <person name="Tang B."/>
        </authorList>
    </citation>
    <scope>NUCLEOTIDE SEQUENCE [LARGE SCALE GENOMIC DNA]</scope>
    <source>
        <strain evidence="7 8">NB23SCDHY001</strain>
    </source>
</reference>
<dbReference type="InterPro" id="IPR027417">
    <property type="entry name" value="P-loop_NTPase"/>
</dbReference>
<keyword evidence="8" id="KW-1185">Reference proteome</keyword>
<gene>
    <name evidence="7" type="ORF">ACEUDJ_05225</name>
</gene>
<keyword evidence="3" id="KW-0805">Transcription regulation</keyword>
<dbReference type="Gene3D" id="1.10.10.60">
    <property type="entry name" value="Homeodomain-like"/>
    <property type="match status" value="1"/>
</dbReference>
<dbReference type="PANTHER" id="PTHR32071:SF120">
    <property type="entry name" value="TRANSCRIPTIONAL REGULATOR-RELATED"/>
    <property type="match status" value="1"/>
</dbReference>
<evidence type="ECO:0000256" key="3">
    <source>
        <dbReference type="ARBA" id="ARBA00023015"/>
    </source>
</evidence>
<proteinExistence type="predicted"/>
<dbReference type="Proteomes" id="UP001630969">
    <property type="component" value="Unassembled WGS sequence"/>
</dbReference>
<dbReference type="InterPro" id="IPR025943">
    <property type="entry name" value="Sigma_54_int_dom_ATP-bd_2"/>
</dbReference>
<accession>A0ABW9GS01</accession>
<dbReference type="InterPro" id="IPR045343">
    <property type="entry name" value="VpsR"/>
</dbReference>
<evidence type="ECO:0000256" key="4">
    <source>
        <dbReference type="ARBA" id="ARBA00023125"/>
    </source>
</evidence>
<keyword evidence="4" id="KW-0238">DNA-binding</keyword>
<name>A0ABW9GS01_9GAMM</name>
<dbReference type="InterPro" id="IPR003593">
    <property type="entry name" value="AAA+_ATPase"/>
</dbReference>
<evidence type="ECO:0000256" key="2">
    <source>
        <dbReference type="ARBA" id="ARBA00022840"/>
    </source>
</evidence>
<dbReference type="Gene3D" id="3.40.50.300">
    <property type="entry name" value="P-loop containing nucleotide triphosphate hydrolases"/>
    <property type="match status" value="1"/>
</dbReference>
<dbReference type="InterPro" id="IPR058031">
    <property type="entry name" value="AAA_lid_NorR"/>
</dbReference>
<evidence type="ECO:0000256" key="5">
    <source>
        <dbReference type="ARBA" id="ARBA00023163"/>
    </source>
</evidence>
<keyword evidence="1" id="KW-0547">Nucleotide-binding</keyword>